<feature type="transmembrane region" description="Helical" evidence="6">
    <location>
        <begin position="77"/>
        <end position="98"/>
    </location>
</feature>
<name>A0A087VSH5_9BIFI</name>
<dbReference type="GO" id="GO:0005886">
    <property type="term" value="C:plasma membrane"/>
    <property type="evidence" value="ECO:0007669"/>
    <property type="project" value="UniProtKB-ARBA"/>
</dbReference>
<evidence type="ECO:0000256" key="4">
    <source>
        <dbReference type="ARBA" id="ARBA00022989"/>
    </source>
</evidence>
<dbReference type="PANTHER" id="PTHR34857:SF2">
    <property type="entry name" value="SLL0384 PROTEIN"/>
    <property type="match status" value="1"/>
</dbReference>
<gene>
    <name evidence="7" type="ORF">BINDI_0008</name>
</gene>
<evidence type="ECO:0000256" key="2">
    <source>
        <dbReference type="ARBA" id="ARBA00022475"/>
    </source>
</evidence>
<dbReference type="HOGENOM" id="CLU_076847_1_1_11"/>
<comment type="subcellular location">
    <subcellularLocation>
        <location evidence="1">Membrane</location>
        <topology evidence="1">Multi-pass membrane protein</topology>
    </subcellularLocation>
</comment>
<dbReference type="CDD" id="cd16914">
    <property type="entry name" value="EcfT"/>
    <property type="match status" value="1"/>
</dbReference>
<feature type="transmembrane region" description="Helical" evidence="6">
    <location>
        <begin position="52"/>
        <end position="70"/>
    </location>
</feature>
<evidence type="ECO:0000256" key="5">
    <source>
        <dbReference type="ARBA" id="ARBA00023136"/>
    </source>
</evidence>
<keyword evidence="4 6" id="KW-1133">Transmembrane helix</keyword>
<dbReference type="PANTHER" id="PTHR34857">
    <property type="entry name" value="SLL0384 PROTEIN"/>
    <property type="match status" value="1"/>
</dbReference>
<proteinExistence type="predicted"/>
<dbReference type="InterPro" id="IPR051611">
    <property type="entry name" value="ECF_transporter_component"/>
</dbReference>
<dbReference type="Proteomes" id="UP000028569">
    <property type="component" value="Chromosome"/>
</dbReference>
<keyword evidence="3 6" id="KW-0812">Transmembrane</keyword>
<evidence type="ECO:0000256" key="3">
    <source>
        <dbReference type="ARBA" id="ARBA00022692"/>
    </source>
</evidence>
<dbReference type="KEGG" id="bii:BINDI_0008"/>
<dbReference type="AlphaFoldDB" id="A0A087VSH5"/>
<feature type="transmembrane region" description="Helical" evidence="6">
    <location>
        <begin position="209"/>
        <end position="228"/>
    </location>
</feature>
<feature type="transmembrane region" description="Helical" evidence="6">
    <location>
        <begin position="167"/>
        <end position="189"/>
    </location>
</feature>
<feature type="transmembrane region" description="Helical" evidence="6">
    <location>
        <begin position="12"/>
        <end position="32"/>
    </location>
</feature>
<dbReference type="OrthoDB" id="3251998at2"/>
<evidence type="ECO:0000256" key="1">
    <source>
        <dbReference type="ARBA" id="ARBA00004141"/>
    </source>
</evidence>
<evidence type="ECO:0000313" key="7">
    <source>
        <dbReference type="EMBL" id="AIC91294.1"/>
    </source>
</evidence>
<accession>A0A087VSH5</accession>
<dbReference type="Pfam" id="PF02361">
    <property type="entry name" value="CbiQ"/>
    <property type="match status" value="1"/>
</dbReference>
<evidence type="ECO:0000313" key="8">
    <source>
        <dbReference type="Proteomes" id="UP000028569"/>
    </source>
</evidence>
<dbReference type="EMBL" id="CP006018">
    <property type="protein sequence ID" value="AIC91294.1"/>
    <property type="molecule type" value="Genomic_DNA"/>
</dbReference>
<protein>
    <submittedName>
        <fullName evidence="7">ABC-type cobalt transport system, permease component CbiQ-related transporter</fullName>
    </submittedName>
</protein>
<dbReference type="InterPro" id="IPR003339">
    <property type="entry name" value="ABC/ECF_trnsptr_transmembrane"/>
</dbReference>
<keyword evidence="8" id="KW-1185">Reference proteome</keyword>
<keyword evidence="2" id="KW-1003">Cell membrane</keyword>
<feature type="transmembrane region" description="Helical" evidence="6">
    <location>
        <begin position="118"/>
        <end position="138"/>
    </location>
</feature>
<dbReference type="RefSeq" id="WP_052109078.1">
    <property type="nucleotide sequence ID" value="NZ_CP006018.1"/>
</dbReference>
<keyword evidence="5 6" id="KW-0472">Membrane</keyword>
<evidence type="ECO:0000256" key="6">
    <source>
        <dbReference type="SAM" id="Phobius"/>
    </source>
</evidence>
<reference evidence="7 8" key="1">
    <citation type="journal article" date="2014" name="Appl. Environ. Microbiol.">
        <title>Genomic encyclopedia of type strains of the genus Bifidobacterium.</title>
        <authorList>
            <person name="Milani C."/>
            <person name="Lugli G.A."/>
            <person name="Duranti S."/>
            <person name="Turroni F."/>
            <person name="Bottacini F."/>
            <person name="Mangifesta M."/>
            <person name="Sanchez B."/>
            <person name="Viappiani A."/>
            <person name="Mancabelli L."/>
            <person name="Taminiau B."/>
            <person name="Delcenserie V."/>
            <person name="Barrangou R."/>
            <person name="Margolles A."/>
            <person name="van Sinderen D."/>
            <person name="Ventura M."/>
        </authorList>
    </citation>
    <scope>NUCLEOTIDE SEQUENCE [LARGE SCALE GENOMIC DNA]</scope>
    <source>
        <strain evidence="7 8">LMG 11587</strain>
    </source>
</reference>
<sequence>MKRISIYSKFFLVVFANGLLFFTLPDALTLAITLYLCSFQFVDGRIRKGLKWVGITVVFAVGTYLAYLAPENLFGRYILFFFVGLGKMLPVVIVGAYISGTTKVSEIIYSLRRLHVPQWIVIPTSVLFRFFPTVRNDYRQIRKAMKFRGIATTTGDMVRHPVRTMEFIYVPLLSNATNVASDLASAALTRGLTDPGPKTSLVRVRFTPADAAMCLLGLVLIGAAFYALR</sequence>
<organism evidence="7 8">
    <name type="scientific">Bifidobacterium [indicum] DSM 20214 = LMG 11587</name>
    <dbReference type="NCBI Taxonomy" id="1341694"/>
    <lineage>
        <taxon>Bacteria</taxon>
        <taxon>Bacillati</taxon>
        <taxon>Actinomycetota</taxon>
        <taxon>Actinomycetes</taxon>
        <taxon>Bifidobacteriales</taxon>
        <taxon>Bifidobacteriaceae</taxon>
        <taxon>Bifidobacterium</taxon>
    </lineage>
</organism>